<protein>
    <submittedName>
        <fullName evidence="3">Variant SH3 domain protein</fullName>
    </submittedName>
</protein>
<evidence type="ECO:0000256" key="1">
    <source>
        <dbReference type="ARBA" id="ARBA00022443"/>
    </source>
</evidence>
<dbReference type="SUPFAM" id="SSF50044">
    <property type="entry name" value="SH3-domain"/>
    <property type="match status" value="2"/>
</dbReference>
<feature type="domain" description="SH3" evidence="2">
    <location>
        <begin position="1"/>
        <end position="63"/>
    </location>
</feature>
<name>A0A090Z054_9BACI</name>
<dbReference type="AlphaFoldDB" id="A0A090Z054"/>
<dbReference type="InterPro" id="IPR001452">
    <property type="entry name" value="SH3_domain"/>
</dbReference>
<dbReference type="PATRIC" id="fig|1405.8.peg.369"/>
<dbReference type="Proteomes" id="UP000029389">
    <property type="component" value="Unassembled WGS sequence"/>
</dbReference>
<dbReference type="EMBL" id="JMQC01000008">
    <property type="protein sequence ID" value="KFN03753.1"/>
    <property type="molecule type" value="Genomic_DNA"/>
</dbReference>
<keyword evidence="1" id="KW-0728">SH3 domain</keyword>
<evidence type="ECO:0000313" key="5">
    <source>
        <dbReference type="Proteomes" id="UP000029389"/>
    </source>
</evidence>
<dbReference type="Pfam" id="PF07653">
    <property type="entry name" value="SH3_2"/>
    <property type="match status" value="2"/>
</dbReference>
<proteinExistence type="predicted"/>
<gene>
    <name evidence="4" type="ORF">D0U04_19780</name>
    <name evidence="3" type="ORF">DJ93_200</name>
</gene>
<evidence type="ECO:0000313" key="6">
    <source>
        <dbReference type="Proteomes" id="UP000264294"/>
    </source>
</evidence>
<organism evidence="3 5">
    <name type="scientific">Bacillus clarus</name>
    <dbReference type="NCBI Taxonomy" id="2338372"/>
    <lineage>
        <taxon>Bacteria</taxon>
        <taxon>Bacillati</taxon>
        <taxon>Bacillota</taxon>
        <taxon>Bacilli</taxon>
        <taxon>Bacillales</taxon>
        <taxon>Bacillaceae</taxon>
        <taxon>Bacillus</taxon>
        <taxon>Bacillus cereus group</taxon>
    </lineage>
</organism>
<accession>A0A090Z054</accession>
<dbReference type="InterPro" id="IPR036028">
    <property type="entry name" value="SH3-like_dom_sf"/>
</dbReference>
<reference evidence="3 5" key="1">
    <citation type="submission" date="2014-04" db="EMBL/GenBank/DDBJ databases">
        <authorList>
            <person name="Bishop-Lilly K.A."/>
            <person name="Broomall S.M."/>
            <person name="Chain P.S."/>
            <person name="Chertkov O."/>
            <person name="Coyne S.R."/>
            <person name="Daligault H.E."/>
            <person name="Davenport K.W."/>
            <person name="Erkkila T."/>
            <person name="Frey K.G."/>
            <person name="Gibbons H.S."/>
            <person name="Gu W."/>
            <person name="Jaissle J."/>
            <person name="Johnson S.L."/>
            <person name="Koroleva G.I."/>
            <person name="Ladner J.T."/>
            <person name="Lo C.-C."/>
            <person name="Minogue T.D."/>
            <person name="Munk C."/>
            <person name="Palacios G.F."/>
            <person name="Redden C.L."/>
            <person name="Rosenzweig C.N."/>
            <person name="Scholz M.B."/>
            <person name="Teshima H."/>
            <person name="Xu Y."/>
        </authorList>
    </citation>
    <scope>NUCLEOTIDE SEQUENCE [LARGE SCALE GENOMIC DNA]</scope>
    <source>
        <strain evidence="3 5">BHP</strain>
    </source>
</reference>
<evidence type="ECO:0000313" key="3">
    <source>
        <dbReference type="EMBL" id="KFN03753.1"/>
    </source>
</evidence>
<dbReference type="Gene3D" id="2.30.30.40">
    <property type="entry name" value="SH3 Domains"/>
    <property type="match status" value="1"/>
</dbReference>
<dbReference type="Proteomes" id="UP000264294">
    <property type="component" value="Unassembled WGS sequence"/>
</dbReference>
<dbReference type="EMBL" id="QVOD01000028">
    <property type="protein sequence ID" value="RFT65107.1"/>
    <property type="molecule type" value="Genomic_DNA"/>
</dbReference>
<dbReference type="PIRSF" id="PIRSF034961">
    <property type="entry name" value="UCP034961_SH3_2"/>
    <property type="match status" value="1"/>
</dbReference>
<comment type="caution">
    <text evidence="3">The sequence shown here is derived from an EMBL/GenBank/DDBJ whole genome shotgun (WGS) entry which is preliminary data.</text>
</comment>
<feature type="domain" description="SH3" evidence="2">
    <location>
        <begin position="65"/>
        <end position="117"/>
    </location>
</feature>
<sequence length="117" mass="13603">MKYIVIQSHESNYPDPICLEKGDVVFIGEKYKGPENWDNWVYCCEEKYNRKGWVPEQIIRRGTGEAGIITEQYTAKELNVNSGEMLQGDRELNGWIWCVKIEGEAGWVPKQSLARYK</sequence>
<keyword evidence="6" id="KW-1185">Reference proteome</keyword>
<evidence type="ECO:0000313" key="4">
    <source>
        <dbReference type="EMBL" id="RFT65107.1"/>
    </source>
</evidence>
<dbReference type="RefSeq" id="WP_042978905.1">
    <property type="nucleotide sequence ID" value="NZ_JMQC01000008.1"/>
</dbReference>
<evidence type="ECO:0000259" key="2">
    <source>
        <dbReference type="SMART" id="SM00326"/>
    </source>
</evidence>
<dbReference type="InterPro" id="IPR014593">
    <property type="entry name" value="UCP034961_SH3_2"/>
</dbReference>
<dbReference type="SMART" id="SM00326">
    <property type="entry name" value="SH3"/>
    <property type="match status" value="2"/>
</dbReference>
<reference evidence="4 6" key="2">
    <citation type="submission" date="2018-08" db="EMBL/GenBank/DDBJ databases">
        <title>Bacillus clarus sp. nov. strain PS00077A.</title>
        <authorList>
            <person name="Mendez Acevedo M."/>
            <person name="Carroll L."/>
            <person name="Mukherjee M."/>
            <person name="Wiedmann M."/>
            <person name="Kovac J."/>
        </authorList>
    </citation>
    <scope>NUCLEOTIDE SEQUENCE [LARGE SCALE GENOMIC DNA]</scope>
    <source>
        <strain evidence="4 6">PS00077A</strain>
    </source>
</reference>